<feature type="domain" description="NOL9 C-terminal" evidence="1">
    <location>
        <begin position="5"/>
        <end position="89"/>
    </location>
</feature>
<comment type="caution">
    <text evidence="3">The sequence shown here is derived from an EMBL/GenBank/DDBJ whole genome shotgun (WGS) entry which is preliminary data.</text>
</comment>
<organism evidence="3 4">
    <name type="scientific">Adineta steineri</name>
    <dbReference type="NCBI Taxonomy" id="433720"/>
    <lineage>
        <taxon>Eukaryota</taxon>
        <taxon>Metazoa</taxon>
        <taxon>Spiralia</taxon>
        <taxon>Gnathifera</taxon>
        <taxon>Rotifera</taxon>
        <taxon>Eurotatoria</taxon>
        <taxon>Bdelloidea</taxon>
        <taxon>Adinetida</taxon>
        <taxon>Adinetidae</taxon>
        <taxon>Adineta</taxon>
    </lineage>
</organism>
<keyword evidence="4" id="KW-1185">Reference proteome</keyword>
<accession>A0A816FWW5</accession>
<evidence type="ECO:0000313" key="2">
    <source>
        <dbReference type="EMBL" id="CAF1565263.1"/>
    </source>
</evidence>
<evidence type="ECO:0000313" key="4">
    <source>
        <dbReference type="Proteomes" id="UP000663832"/>
    </source>
</evidence>
<protein>
    <recommendedName>
        <fullName evidence="1">NOL9 C-terminal domain-containing protein</fullName>
    </recommendedName>
</protein>
<dbReference type="OrthoDB" id="2405412at2759"/>
<gene>
    <name evidence="2" type="ORF">BJG266_LOCUS47286</name>
    <name evidence="3" type="ORF">QVE165_LOCUS64324</name>
</gene>
<dbReference type="Proteomes" id="UP000663877">
    <property type="component" value="Unassembled WGS sequence"/>
</dbReference>
<proteinExistence type="predicted"/>
<sequence length="116" mass="13407">LHRQIQPKYLLQVLNGSIIALCKVRHDMLYHTTSSYPALVDERANVECVGFGLIRSIDMNRRQIHVLIPDNSLPKTMINALIKGYDDCPDEFYFMSIDRWRGRMPPYVTGIINSNI</sequence>
<dbReference type="EMBL" id="CAJNOM010005846">
    <property type="protein sequence ID" value="CAF1666486.1"/>
    <property type="molecule type" value="Genomic_DNA"/>
</dbReference>
<dbReference type="Proteomes" id="UP000663832">
    <property type="component" value="Unassembled WGS sequence"/>
</dbReference>
<dbReference type="EMBL" id="CAJNOI010005441">
    <property type="protein sequence ID" value="CAF1565263.1"/>
    <property type="molecule type" value="Genomic_DNA"/>
</dbReference>
<dbReference type="Pfam" id="PF25467">
    <property type="entry name" value="NOL9_C"/>
    <property type="match status" value="1"/>
</dbReference>
<name>A0A816FWW5_9BILA</name>
<evidence type="ECO:0000259" key="1">
    <source>
        <dbReference type="Pfam" id="PF25467"/>
    </source>
</evidence>
<evidence type="ECO:0000313" key="3">
    <source>
        <dbReference type="EMBL" id="CAF1666486.1"/>
    </source>
</evidence>
<feature type="non-terminal residue" evidence="3">
    <location>
        <position position="116"/>
    </location>
</feature>
<dbReference type="AlphaFoldDB" id="A0A816FWW5"/>
<reference evidence="3" key="1">
    <citation type="submission" date="2021-02" db="EMBL/GenBank/DDBJ databases">
        <authorList>
            <person name="Nowell W R."/>
        </authorList>
    </citation>
    <scope>NUCLEOTIDE SEQUENCE</scope>
</reference>
<dbReference type="InterPro" id="IPR057570">
    <property type="entry name" value="NOL9_C"/>
</dbReference>